<accession>A0A9W9LI04</accession>
<evidence type="ECO:0000313" key="6">
    <source>
        <dbReference type="Proteomes" id="UP001149163"/>
    </source>
</evidence>
<dbReference type="OrthoDB" id="2498029at2759"/>
<keyword evidence="6" id="KW-1185">Reference proteome</keyword>
<reference evidence="5" key="1">
    <citation type="submission" date="2022-11" db="EMBL/GenBank/DDBJ databases">
        <authorList>
            <person name="Petersen C."/>
        </authorList>
    </citation>
    <scope>NUCLEOTIDE SEQUENCE</scope>
    <source>
        <strain evidence="5">IBT 26290</strain>
    </source>
</reference>
<proteinExistence type="inferred from homology"/>
<evidence type="ECO:0000256" key="1">
    <source>
        <dbReference type="ARBA" id="ARBA00022801"/>
    </source>
</evidence>
<comment type="similarity">
    <text evidence="2">Belongs to the AB hydrolase superfamily. FUS2 hydrolase family.</text>
</comment>
<evidence type="ECO:0000256" key="2">
    <source>
        <dbReference type="ARBA" id="ARBA00038115"/>
    </source>
</evidence>
<comment type="caution">
    <text evidence="5">The sequence shown here is derived from an EMBL/GenBank/DDBJ whole genome shotgun (WGS) entry which is preliminary data.</text>
</comment>
<gene>
    <name evidence="5" type="ORF">N7482_008926</name>
</gene>
<dbReference type="GO" id="GO:0072330">
    <property type="term" value="P:monocarboxylic acid biosynthetic process"/>
    <property type="evidence" value="ECO:0007669"/>
    <property type="project" value="UniProtKB-ARBA"/>
</dbReference>
<dbReference type="PANTHER" id="PTHR22946:SF9">
    <property type="entry name" value="POLYKETIDE TRANSFERASE AF380"/>
    <property type="match status" value="1"/>
</dbReference>
<dbReference type="GO" id="GO:0017000">
    <property type="term" value="P:antibiotic biosynthetic process"/>
    <property type="evidence" value="ECO:0007669"/>
    <property type="project" value="UniProtKB-ARBA"/>
</dbReference>
<dbReference type="GeneID" id="81430226"/>
<dbReference type="Pfam" id="PF00561">
    <property type="entry name" value="Abhydrolase_1"/>
    <property type="match status" value="1"/>
</dbReference>
<dbReference type="Gene3D" id="3.40.50.1820">
    <property type="entry name" value="alpha/beta hydrolase"/>
    <property type="match status" value="1"/>
</dbReference>
<feature type="region of interest" description="Disordered" evidence="3">
    <location>
        <begin position="1"/>
        <end position="22"/>
    </location>
</feature>
<dbReference type="GO" id="GO:0016788">
    <property type="term" value="F:hydrolase activity, acting on ester bonds"/>
    <property type="evidence" value="ECO:0007669"/>
    <property type="project" value="UniProtKB-ARBA"/>
</dbReference>
<sequence>MTTGQSNHPLETLGPFHPPKVDRQAIKPSVARRITIKVSDPLDHEAPAILHEPRSYNAAGPTGSAVVLVSGAGGGVSGPAGIYPSLADKIALLLSVPCVRLDYREPAQTEYCVADMRASFDYLADRFGATRFVVVGWSFGGSPCFTVAAQEPTRVCGVATVASQTANTQGVRALAPRPLLLLHGEDDHVLAPSCSKTLFNQYGAGGDREMRLFPGDDHGLTRHAPEVERKIFVFAARCLGLSELVNHEVLLQVGQDLVGGREGRVKEMEMGRDLDGGERLF</sequence>
<protein>
    <recommendedName>
        <fullName evidence="4">AB hydrolase-1 domain-containing protein</fullName>
    </recommendedName>
</protein>
<name>A0A9W9LI04_9EURO</name>
<organism evidence="5 6">
    <name type="scientific">Penicillium canariense</name>
    <dbReference type="NCBI Taxonomy" id="189055"/>
    <lineage>
        <taxon>Eukaryota</taxon>
        <taxon>Fungi</taxon>
        <taxon>Dikarya</taxon>
        <taxon>Ascomycota</taxon>
        <taxon>Pezizomycotina</taxon>
        <taxon>Eurotiomycetes</taxon>
        <taxon>Eurotiomycetidae</taxon>
        <taxon>Eurotiales</taxon>
        <taxon>Aspergillaceae</taxon>
        <taxon>Penicillium</taxon>
    </lineage>
</organism>
<dbReference type="RefSeq" id="XP_056540815.1">
    <property type="nucleotide sequence ID" value="XM_056691050.1"/>
</dbReference>
<dbReference type="InterPro" id="IPR029058">
    <property type="entry name" value="AB_hydrolase_fold"/>
</dbReference>
<dbReference type="EMBL" id="JAPQKN010000006">
    <property type="protein sequence ID" value="KAJ5157826.1"/>
    <property type="molecule type" value="Genomic_DNA"/>
</dbReference>
<dbReference type="AlphaFoldDB" id="A0A9W9LI04"/>
<evidence type="ECO:0000256" key="3">
    <source>
        <dbReference type="SAM" id="MobiDB-lite"/>
    </source>
</evidence>
<reference evidence="5" key="2">
    <citation type="journal article" date="2023" name="IMA Fungus">
        <title>Comparative genomic study of the Penicillium genus elucidates a diverse pangenome and 15 lateral gene transfer events.</title>
        <authorList>
            <person name="Petersen C."/>
            <person name="Sorensen T."/>
            <person name="Nielsen M.R."/>
            <person name="Sondergaard T.E."/>
            <person name="Sorensen J.L."/>
            <person name="Fitzpatrick D.A."/>
            <person name="Frisvad J.C."/>
            <person name="Nielsen K.L."/>
        </authorList>
    </citation>
    <scope>NUCLEOTIDE SEQUENCE</scope>
    <source>
        <strain evidence="5">IBT 26290</strain>
    </source>
</reference>
<evidence type="ECO:0000259" key="4">
    <source>
        <dbReference type="Pfam" id="PF00561"/>
    </source>
</evidence>
<keyword evidence="1" id="KW-0378">Hydrolase</keyword>
<dbReference type="InterPro" id="IPR000073">
    <property type="entry name" value="AB_hydrolase_1"/>
</dbReference>
<dbReference type="InterPro" id="IPR050261">
    <property type="entry name" value="FrsA_esterase"/>
</dbReference>
<evidence type="ECO:0000313" key="5">
    <source>
        <dbReference type="EMBL" id="KAJ5157826.1"/>
    </source>
</evidence>
<dbReference type="PANTHER" id="PTHR22946">
    <property type="entry name" value="DIENELACTONE HYDROLASE DOMAIN-CONTAINING PROTEIN-RELATED"/>
    <property type="match status" value="1"/>
</dbReference>
<feature type="domain" description="AB hydrolase-1" evidence="4">
    <location>
        <begin position="65"/>
        <end position="165"/>
    </location>
</feature>
<dbReference type="SUPFAM" id="SSF53474">
    <property type="entry name" value="alpha/beta-Hydrolases"/>
    <property type="match status" value="1"/>
</dbReference>
<dbReference type="Proteomes" id="UP001149163">
    <property type="component" value="Unassembled WGS sequence"/>
</dbReference>